<keyword evidence="5 9" id="KW-0808">Transferase</keyword>
<comment type="caution">
    <text evidence="10">The sequence shown here is derived from an EMBL/GenBank/DDBJ whole genome shotgun (WGS) entry which is preliminary data.</text>
</comment>
<dbReference type="EMBL" id="PZQS01000012">
    <property type="protein sequence ID" value="PVD20384.1"/>
    <property type="molecule type" value="Genomic_DNA"/>
</dbReference>
<accession>A0A2T7NGT1</accession>
<evidence type="ECO:0000256" key="8">
    <source>
        <dbReference type="ARBA" id="ARBA00047658"/>
    </source>
</evidence>
<comment type="similarity">
    <text evidence="1 9">Belongs to the protein prenyltransferase subunit alpha family.</text>
</comment>
<dbReference type="PANTHER" id="PTHR11129:SF2">
    <property type="entry name" value="GERANYLGERANYL TRANSFERASE TYPE-2 SUBUNIT ALPHA"/>
    <property type="match status" value="1"/>
</dbReference>
<dbReference type="PANTHER" id="PTHR11129">
    <property type="entry name" value="PROTEIN FARNESYLTRANSFERASE ALPHA SUBUNIT/RAB GERANYLGERANYL TRANSFERASE ALPHA SUBUNIT"/>
    <property type="match status" value="1"/>
</dbReference>
<evidence type="ECO:0000256" key="4">
    <source>
        <dbReference type="ARBA" id="ARBA00022602"/>
    </source>
</evidence>
<dbReference type="PROSITE" id="PS51147">
    <property type="entry name" value="PFTA"/>
    <property type="match status" value="1"/>
</dbReference>
<dbReference type="GO" id="GO:0004663">
    <property type="term" value="F:Rab geranylgeranyltransferase activity"/>
    <property type="evidence" value="ECO:0007669"/>
    <property type="project" value="UniProtKB-UniRule"/>
</dbReference>
<evidence type="ECO:0000256" key="7">
    <source>
        <dbReference type="ARBA" id="ARBA00031267"/>
    </source>
</evidence>
<dbReference type="FunFam" id="1.25.40.120:FF:000035">
    <property type="entry name" value="Geranylgeranyl transferase type-2 subunit alpha"/>
    <property type="match status" value="1"/>
</dbReference>
<keyword evidence="4 9" id="KW-0637">Prenyltransferase</keyword>
<dbReference type="Proteomes" id="UP000245119">
    <property type="component" value="Linkage Group LG12"/>
</dbReference>
<dbReference type="EC" id="2.5.1.60" evidence="2 9"/>
<dbReference type="Gene3D" id="3.80.10.10">
    <property type="entry name" value="Ribonuclease Inhibitor"/>
    <property type="match status" value="1"/>
</dbReference>
<proteinExistence type="inferred from homology"/>
<dbReference type="GO" id="GO:0097354">
    <property type="term" value="P:prenylation"/>
    <property type="evidence" value="ECO:0007669"/>
    <property type="project" value="UniProtKB-UniRule"/>
</dbReference>
<name>A0A2T7NGT1_POMCA</name>
<keyword evidence="11" id="KW-1185">Reference proteome</keyword>
<dbReference type="Gene3D" id="1.25.40.120">
    <property type="entry name" value="Protein prenylyltransferase"/>
    <property type="match status" value="2"/>
</dbReference>
<dbReference type="Pfam" id="PF01239">
    <property type="entry name" value="PPTA"/>
    <property type="match status" value="1"/>
</dbReference>
<evidence type="ECO:0000313" key="10">
    <source>
        <dbReference type="EMBL" id="PVD20384.1"/>
    </source>
</evidence>
<evidence type="ECO:0000256" key="3">
    <source>
        <dbReference type="ARBA" id="ARBA00014772"/>
    </source>
</evidence>
<sequence>MHRHGRLKVKTTEEQQQAKQAERAKKLQLYNAATSRAFQKINPDFYTFWNIRKEIFLHMKTTLSKEELQKIFHGELEFLEMCLKVNPKSYGTWHHRRFVMDHMPQASWTRELQLCTLFYSMMNGILQMKYQVLQQLAVSDALHARFNTKENAFTNMMSCQYFVSARPGTQNQKINYLLVSRKLSQVLVSFTRSCQVGHLEQEVLSGRELEVTVELQGKEGQILCERSVSLTTDSDESSSQWSTADLAVFFRQQLSSADQATLVHELDDIMELQKMETSNKWAMLTVVLLMMAVDSSCYQKQILELLQELKSLDSMRYTYYCDLRSRFLVECSIKALDSSRALNLSGRGLTYLAHPQLLPLICELDLSGNQLTETLHFSFFQRLQVLNLANNELKNCQGICHLPCLQTLDLSVDCIKSLQTCCQLQHLNVTGNPLCQEPCTLDRLQELLPGVQVRVS</sequence>
<reference evidence="10 11" key="1">
    <citation type="submission" date="2018-04" db="EMBL/GenBank/DDBJ databases">
        <title>The genome of golden apple snail Pomacea canaliculata provides insight into stress tolerance and invasive adaptation.</title>
        <authorList>
            <person name="Liu C."/>
            <person name="Liu B."/>
            <person name="Ren Y."/>
            <person name="Zhang Y."/>
            <person name="Wang H."/>
            <person name="Li S."/>
            <person name="Jiang F."/>
            <person name="Yin L."/>
            <person name="Zhang G."/>
            <person name="Qian W."/>
            <person name="Fan W."/>
        </authorList>
    </citation>
    <scope>NUCLEOTIDE SEQUENCE [LARGE SCALE GENOMIC DNA]</scope>
    <source>
        <strain evidence="10">SZHN2017</strain>
        <tissue evidence="10">Muscle</tissue>
    </source>
</reference>
<dbReference type="STRING" id="400727.A0A2T7NGT1"/>
<dbReference type="InterPro" id="IPR002088">
    <property type="entry name" value="Prenyl_trans_a"/>
</dbReference>
<evidence type="ECO:0000256" key="9">
    <source>
        <dbReference type="RuleBase" id="RU367120"/>
    </source>
</evidence>
<dbReference type="AlphaFoldDB" id="A0A2T7NGT1"/>
<evidence type="ECO:0000256" key="1">
    <source>
        <dbReference type="ARBA" id="ARBA00006734"/>
    </source>
</evidence>
<organism evidence="10 11">
    <name type="scientific">Pomacea canaliculata</name>
    <name type="common">Golden apple snail</name>
    <dbReference type="NCBI Taxonomy" id="400727"/>
    <lineage>
        <taxon>Eukaryota</taxon>
        <taxon>Metazoa</taxon>
        <taxon>Spiralia</taxon>
        <taxon>Lophotrochozoa</taxon>
        <taxon>Mollusca</taxon>
        <taxon>Gastropoda</taxon>
        <taxon>Caenogastropoda</taxon>
        <taxon>Architaenioglossa</taxon>
        <taxon>Ampullarioidea</taxon>
        <taxon>Ampullariidae</taxon>
        <taxon>Pomacea</taxon>
    </lineage>
</organism>
<dbReference type="SUPFAM" id="SSF48439">
    <property type="entry name" value="Protein prenylyltransferase"/>
    <property type="match status" value="2"/>
</dbReference>
<dbReference type="PROSITE" id="PS51450">
    <property type="entry name" value="LRR"/>
    <property type="match status" value="1"/>
</dbReference>
<dbReference type="OrthoDB" id="1658at2759"/>
<gene>
    <name evidence="10" type="ORF">C0Q70_18538</name>
</gene>
<protein>
    <recommendedName>
        <fullName evidence="3 9">Geranylgeranyl transferase type-2 subunit alpha</fullName>
        <ecNumber evidence="2 9">2.5.1.60</ecNumber>
    </recommendedName>
    <alternativeName>
        <fullName evidence="7 9">Geranylgeranyl transferase type II subunit alpha</fullName>
    </alternativeName>
</protein>
<evidence type="ECO:0000256" key="2">
    <source>
        <dbReference type="ARBA" id="ARBA00012656"/>
    </source>
</evidence>
<evidence type="ECO:0000256" key="6">
    <source>
        <dbReference type="ARBA" id="ARBA00022737"/>
    </source>
</evidence>
<keyword evidence="6" id="KW-0677">Repeat</keyword>
<dbReference type="InterPro" id="IPR032675">
    <property type="entry name" value="LRR_dom_sf"/>
</dbReference>
<dbReference type="GO" id="GO:0005968">
    <property type="term" value="C:Rab-protein geranylgeranyltransferase complex"/>
    <property type="evidence" value="ECO:0007669"/>
    <property type="project" value="TreeGrafter"/>
</dbReference>
<dbReference type="InterPro" id="IPR001611">
    <property type="entry name" value="Leu-rich_rpt"/>
</dbReference>
<evidence type="ECO:0000313" key="11">
    <source>
        <dbReference type="Proteomes" id="UP000245119"/>
    </source>
</evidence>
<evidence type="ECO:0000256" key="5">
    <source>
        <dbReference type="ARBA" id="ARBA00022679"/>
    </source>
</evidence>
<comment type="function">
    <text evidence="9">Catalyzes the transfer of a geranyl-geranyl moiety from geranyl-geranyl pyrophosphate to cysteines occuring in specific C-terminal amino acid sequences.</text>
</comment>
<comment type="catalytic activity">
    <reaction evidence="8 9">
        <text>geranylgeranyl diphosphate + L-cysteinyl-[protein] = S-geranylgeranyl-L-cysteinyl-[protein] + diphosphate</text>
        <dbReference type="Rhea" id="RHEA:21240"/>
        <dbReference type="Rhea" id="RHEA-COMP:10131"/>
        <dbReference type="Rhea" id="RHEA-COMP:11537"/>
        <dbReference type="ChEBI" id="CHEBI:29950"/>
        <dbReference type="ChEBI" id="CHEBI:33019"/>
        <dbReference type="ChEBI" id="CHEBI:57533"/>
        <dbReference type="ChEBI" id="CHEBI:86021"/>
        <dbReference type="EC" id="2.5.1.60"/>
    </reaction>
</comment>
<dbReference type="SUPFAM" id="SSF52058">
    <property type="entry name" value="L domain-like"/>
    <property type="match status" value="1"/>
</dbReference>